<evidence type="ECO:0000259" key="3">
    <source>
        <dbReference type="Pfam" id="PF11611"/>
    </source>
</evidence>
<feature type="region of interest" description="Disordered" evidence="2">
    <location>
        <begin position="118"/>
        <end position="142"/>
    </location>
</feature>
<evidence type="ECO:0000313" key="4">
    <source>
        <dbReference type="EMBL" id="EUJ25786.1"/>
    </source>
</evidence>
<proteinExistence type="predicted"/>
<dbReference type="Proteomes" id="UP000019249">
    <property type="component" value="Unassembled WGS sequence"/>
</dbReference>
<keyword evidence="1" id="KW-0732">Signal</keyword>
<keyword evidence="5" id="KW-1185">Reference proteome</keyword>
<feature type="domain" description="DUF4352" evidence="3">
    <location>
        <begin position="150"/>
        <end position="244"/>
    </location>
</feature>
<reference evidence="4 5" key="1">
    <citation type="journal article" date="2014" name="Int. J. Syst. Evol. Microbiol.">
        <title>Listeria floridensis sp. nov., Listeria aquatica sp. nov., Listeria cornellensis sp. nov., Listeria riparia sp. nov. and Listeria grandensis sp. nov., from agricultural and natural environments.</title>
        <authorList>
            <person name="den Bakker H.C."/>
            <person name="Warchocki S."/>
            <person name="Wright E.M."/>
            <person name="Allred A.F."/>
            <person name="Ahlstrom C."/>
            <person name="Manuel C.S."/>
            <person name="Stasiewicz M.J."/>
            <person name="Burrell A."/>
            <person name="Roof S."/>
            <person name="Strawn L."/>
            <person name="Fortes E.D."/>
            <person name="Nightingale K.K."/>
            <person name="Kephart D."/>
            <person name="Wiedmann M."/>
        </authorList>
    </citation>
    <scope>NUCLEOTIDE SEQUENCE [LARGE SCALE GENOMIC DNA]</scope>
    <source>
        <strain evidence="4 5">FSL S10-1187</strain>
    </source>
</reference>
<dbReference type="EMBL" id="AODF01000042">
    <property type="protein sequence ID" value="EUJ25786.1"/>
    <property type="molecule type" value="Genomic_DNA"/>
</dbReference>
<dbReference type="InterPro" id="IPR029050">
    <property type="entry name" value="Immunoprotect_excell_Ig-like"/>
</dbReference>
<accession>A0ABP3AU67</accession>
<gene>
    <name evidence="4" type="ORF">MFLO_14747</name>
</gene>
<feature type="compositionally biased region" description="Acidic residues" evidence="2">
    <location>
        <begin position="123"/>
        <end position="142"/>
    </location>
</feature>
<protein>
    <recommendedName>
        <fullName evidence="3">DUF4352 domain-containing protein</fullName>
    </recommendedName>
</protein>
<comment type="caution">
    <text evidence="4">The sequence shown here is derived from an EMBL/GenBank/DDBJ whole genome shotgun (WGS) entry which is preliminary data.</text>
</comment>
<evidence type="ECO:0000313" key="5">
    <source>
        <dbReference type="Proteomes" id="UP000019249"/>
    </source>
</evidence>
<dbReference type="InterPro" id="IPR029051">
    <property type="entry name" value="DUF4352"/>
</dbReference>
<sequence length="258" mass="29470">MRNLKQKKLKLEDVEKIKVGISKDELLEKLGKPLKIWDDDYVYEELDSSVTRNEYFYKYIDKSEEKIKQGKQAKEMKSLKMYQYTYSNDSGDDETFLAWMGTDDVKYTDMRAFMDKDGYSADDNGDEGESDSSDYNNADDETTESGIFTIGESAHYANGQIMTITSIKNAQNEKDDYTEISQNLVKVEFTIDNQTSETLDFDSTMIELYDGERNKAEVLSKDFYSETIAAGMKSSGKAYFDAGKAPYTVIIGAAKWEE</sequence>
<dbReference type="Pfam" id="PF11611">
    <property type="entry name" value="DUF4352"/>
    <property type="match status" value="1"/>
</dbReference>
<evidence type="ECO:0000256" key="2">
    <source>
        <dbReference type="SAM" id="MobiDB-lite"/>
    </source>
</evidence>
<name>A0ABP3AU67_9LIST</name>
<dbReference type="Gene3D" id="2.60.40.1240">
    <property type="match status" value="1"/>
</dbReference>
<organism evidence="4 5">
    <name type="scientific">Listeria floridensis FSL S10-1187</name>
    <dbReference type="NCBI Taxonomy" id="1265817"/>
    <lineage>
        <taxon>Bacteria</taxon>
        <taxon>Bacillati</taxon>
        <taxon>Bacillota</taxon>
        <taxon>Bacilli</taxon>
        <taxon>Bacillales</taxon>
        <taxon>Listeriaceae</taxon>
        <taxon>Listeria</taxon>
    </lineage>
</organism>
<evidence type="ECO:0000256" key="1">
    <source>
        <dbReference type="ARBA" id="ARBA00022729"/>
    </source>
</evidence>